<dbReference type="InterPro" id="IPR001356">
    <property type="entry name" value="HD"/>
</dbReference>
<name>A0A9D3MAW9_ANGAN</name>
<dbReference type="AlphaFoldDB" id="A0A9D3MAW9"/>
<evidence type="ECO:0000256" key="7">
    <source>
        <dbReference type="SAM" id="MobiDB-lite"/>
    </source>
</evidence>
<evidence type="ECO:0000256" key="4">
    <source>
        <dbReference type="ARBA" id="ARBA00023242"/>
    </source>
</evidence>
<feature type="DNA-binding region" description="Homeobox" evidence="5">
    <location>
        <begin position="249"/>
        <end position="308"/>
    </location>
</feature>
<evidence type="ECO:0000256" key="6">
    <source>
        <dbReference type="RuleBase" id="RU000682"/>
    </source>
</evidence>
<reference evidence="9" key="1">
    <citation type="submission" date="2021-01" db="EMBL/GenBank/DDBJ databases">
        <title>A chromosome-scale assembly of European eel, Anguilla anguilla.</title>
        <authorList>
            <person name="Henkel C."/>
            <person name="Jong-Raadsen S.A."/>
            <person name="Dufour S."/>
            <person name="Weltzien F.-A."/>
            <person name="Palstra A.P."/>
            <person name="Pelster B."/>
            <person name="Spaink H.P."/>
            <person name="Van Den Thillart G.E."/>
            <person name="Jansen H."/>
            <person name="Zahm M."/>
            <person name="Klopp C."/>
            <person name="Cedric C."/>
            <person name="Louis A."/>
            <person name="Berthelot C."/>
            <person name="Parey E."/>
            <person name="Roest Crollius H."/>
            <person name="Montfort J."/>
            <person name="Robinson-Rechavi M."/>
            <person name="Bucao C."/>
            <person name="Bouchez O."/>
            <person name="Gislard M."/>
            <person name="Lluch J."/>
            <person name="Milhes M."/>
            <person name="Lampietro C."/>
            <person name="Lopez Roques C."/>
            <person name="Donnadieu C."/>
            <person name="Braasch I."/>
            <person name="Desvignes T."/>
            <person name="Postlethwait J."/>
            <person name="Bobe J."/>
            <person name="Guiguen Y."/>
            <person name="Dirks R."/>
        </authorList>
    </citation>
    <scope>NUCLEOTIDE SEQUENCE</scope>
    <source>
        <strain evidence="9">Tag_6206</strain>
        <tissue evidence="9">Liver</tissue>
    </source>
</reference>
<feature type="region of interest" description="Disordered" evidence="7">
    <location>
        <begin position="1"/>
        <end position="61"/>
    </location>
</feature>
<keyword evidence="10" id="KW-1185">Reference proteome</keyword>
<feature type="region of interest" description="Disordered" evidence="7">
    <location>
        <begin position="128"/>
        <end position="183"/>
    </location>
</feature>
<organism evidence="9 10">
    <name type="scientific">Anguilla anguilla</name>
    <name type="common">European freshwater eel</name>
    <name type="synonym">Muraena anguilla</name>
    <dbReference type="NCBI Taxonomy" id="7936"/>
    <lineage>
        <taxon>Eukaryota</taxon>
        <taxon>Metazoa</taxon>
        <taxon>Chordata</taxon>
        <taxon>Craniata</taxon>
        <taxon>Vertebrata</taxon>
        <taxon>Euteleostomi</taxon>
        <taxon>Actinopterygii</taxon>
        <taxon>Neopterygii</taxon>
        <taxon>Teleostei</taxon>
        <taxon>Anguilliformes</taxon>
        <taxon>Anguillidae</taxon>
        <taxon>Anguilla</taxon>
    </lineage>
</organism>
<feature type="compositionally biased region" description="Polar residues" evidence="7">
    <location>
        <begin position="639"/>
        <end position="651"/>
    </location>
</feature>
<dbReference type="SUPFAM" id="SSF46689">
    <property type="entry name" value="Homeodomain-like"/>
    <property type="match status" value="1"/>
</dbReference>
<dbReference type="InterPro" id="IPR042988">
    <property type="entry name" value="NOBOX"/>
</dbReference>
<proteinExistence type="predicted"/>
<gene>
    <name evidence="9" type="ORF">ANANG_G00175420</name>
</gene>
<evidence type="ECO:0000259" key="8">
    <source>
        <dbReference type="PROSITE" id="PS50071"/>
    </source>
</evidence>
<evidence type="ECO:0000256" key="5">
    <source>
        <dbReference type="PROSITE-ProRule" id="PRU00108"/>
    </source>
</evidence>
<evidence type="ECO:0000256" key="2">
    <source>
        <dbReference type="ARBA" id="ARBA00023125"/>
    </source>
</evidence>
<dbReference type="GO" id="GO:0000978">
    <property type="term" value="F:RNA polymerase II cis-regulatory region sequence-specific DNA binding"/>
    <property type="evidence" value="ECO:0007669"/>
    <property type="project" value="TreeGrafter"/>
</dbReference>
<dbReference type="SMART" id="SM00389">
    <property type="entry name" value="HOX"/>
    <property type="match status" value="1"/>
</dbReference>
<evidence type="ECO:0000313" key="9">
    <source>
        <dbReference type="EMBL" id="KAG5842228.1"/>
    </source>
</evidence>
<feature type="region of interest" description="Disordered" evidence="7">
    <location>
        <begin position="612"/>
        <end position="709"/>
    </location>
</feature>
<feature type="domain" description="Homeobox" evidence="8">
    <location>
        <begin position="247"/>
        <end position="307"/>
    </location>
</feature>
<feature type="compositionally biased region" description="Polar residues" evidence="7">
    <location>
        <begin position="428"/>
        <end position="453"/>
    </location>
</feature>
<evidence type="ECO:0000256" key="3">
    <source>
        <dbReference type="ARBA" id="ARBA00023155"/>
    </source>
</evidence>
<dbReference type="Gene3D" id="1.10.10.60">
    <property type="entry name" value="Homeodomain-like"/>
    <property type="match status" value="1"/>
</dbReference>
<dbReference type="PANTHER" id="PTHR47060:SF1">
    <property type="entry name" value="HOMEOBOX PROTEIN NOBOX"/>
    <property type="match status" value="1"/>
</dbReference>
<dbReference type="Pfam" id="PF00046">
    <property type="entry name" value="Homeodomain"/>
    <property type="match status" value="1"/>
</dbReference>
<evidence type="ECO:0000313" key="10">
    <source>
        <dbReference type="Proteomes" id="UP001044222"/>
    </source>
</evidence>
<feature type="compositionally biased region" description="Pro residues" evidence="7">
    <location>
        <begin position="680"/>
        <end position="691"/>
    </location>
</feature>
<comment type="subcellular location">
    <subcellularLocation>
        <location evidence="1 5 6">Nucleus</location>
    </subcellularLocation>
</comment>
<feature type="region of interest" description="Disordered" evidence="7">
    <location>
        <begin position="426"/>
        <end position="453"/>
    </location>
</feature>
<dbReference type="PROSITE" id="PS50071">
    <property type="entry name" value="HOMEOBOX_2"/>
    <property type="match status" value="1"/>
</dbReference>
<protein>
    <recommendedName>
        <fullName evidence="8">Homeobox domain-containing protein</fullName>
    </recommendedName>
</protein>
<dbReference type="EMBL" id="JAFIRN010000009">
    <property type="protein sequence ID" value="KAG5842228.1"/>
    <property type="molecule type" value="Genomic_DNA"/>
</dbReference>
<dbReference type="GO" id="GO:0000981">
    <property type="term" value="F:DNA-binding transcription factor activity, RNA polymerase II-specific"/>
    <property type="evidence" value="ECO:0007669"/>
    <property type="project" value="TreeGrafter"/>
</dbReference>
<keyword evidence="3 5" id="KW-0371">Homeobox</keyword>
<sequence length="709" mass="77136">MEDDHESVNDFDSTSLLCEEHVGKDAGQPYFGETAKGQKENRKGVQEETEREKRVQEQRKEIEEKVAEQQLQVVAANNERKREGEDLDGGKPSSFFSLEDEEEPDVPRAESGCPIGLLAVCDQEEFFSSGLPTDSSSPVAPPFCPMRIQQPRPQKRPHSGSSTSEAPPLLPLESTEPNPPAKLPPKVVSLGDFPPLQVKFTQVYTTRRYTRYTARGQGAFLQYPGVGEGSEALRLEEPADPALMPPKPKKKMRTLYTTDQLEELERLFQDDHYPDSDKRKEIAVAIGVTPQRIMVWFQNRRAKWRKVEKTSGRQERRQSQEGRGHLQICAPQARGGLPTVQASRLTPQTSQALPHYNTILPNCPSPTGVAVGGDVGQQSLTATGPPGPAVDHLPPVMLSPPPLRRASLPLLTSYNPPNHLAPLLLDTPDSSFTTPHPDSAGKESQGTSSSLFDYSETMGNTVKVDTQHYLHSGHQGGALSYQLNPYPQQHSSLLPASSLGQYSRLSYLAPSSSLAPTPPDSNPPSYLTFGTGGSAGVVTYTAGGQAYFQSQSGSQFLLQSGVHGGISAFQACPWSDVYGQTSQFPPTVYHRAQYAPGGAAGLASAQHYIQMQRPGAGPGQTVFQPVQRGPVGPVASLQLPPTSTLRPQYQNPERADRTLQSTKMGHDPAGVAVKSEYDPTPEPNQSQPPDPRTTESDTAFSCDFSPINF</sequence>
<dbReference type="Proteomes" id="UP001044222">
    <property type="component" value="Chromosome 9"/>
</dbReference>
<dbReference type="GO" id="GO:0005634">
    <property type="term" value="C:nucleus"/>
    <property type="evidence" value="ECO:0007669"/>
    <property type="project" value="UniProtKB-SubCell"/>
</dbReference>
<comment type="caution">
    <text evidence="9">The sequence shown here is derived from an EMBL/GenBank/DDBJ whole genome shotgun (WGS) entry which is preliminary data.</text>
</comment>
<dbReference type="PANTHER" id="PTHR47060">
    <property type="entry name" value="HOMEOBOX PROTEIN NOBOX"/>
    <property type="match status" value="1"/>
</dbReference>
<dbReference type="FunFam" id="1.10.10.60:FF:000679">
    <property type="entry name" value="Homeobox protein aristaless"/>
    <property type="match status" value="1"/>
</dbReference>
<dbReference type="InterPro" id="IPR009057">
    <property type="entry name" value="Homeodomain-like_sf"/>
</dbReference>
<keyword evidence="4 5" id="KW-0539">Nucleus</keyword>
<keyword evidence="2 5" id="KW-0238">DNA-binding</keyword>
<accession>A0A9D3MAW9</accession>
<evidence type="ECO:0000256" key="1">
    <source>
        <dbReference type="ARBA" id="ARBA00004123"/>
    </source>
</evidence>
<dbReference type="CDD" id="cd00086">
    <property type="entry name" value="homeodomain"/>
    <property type="match status" value="1"/>
</dbReference>
<feature type="region of interest" description="Disordered" evidence="7">
    <location>
        <begin position="73"/>
        <end position="111"/>
    </location>
</feature>
<feature type="compositionally biased region" description="Basic and acidic residues" evidence="7">
    <location>
        <begin position="36"/>
        <end position="61"/>
    </location>
</feature>